<proteinExistence type="predicted"/>
<keyword evidence="1" id="KW-1133">Transmembrane helix</keyword>
<protein>
    <submittedName>
        <fullName evidence="2">Uncharacterized protein</fullName>
    </submittedName>
</protein>
<dbReference type="EMBL" id="AXZF01000067">
    <property type="protein sequence ID" value="ERT68331.1"/>
    <property type="molecule type" value="Genomic_DNA"/>
</dbReference>
<sequence length="76" mass="8551">MRIFISILVNILIVLYLLKTSETGYNILELINGIIFTFSFGFGVPVVISGVLAVLILLTPGIVVYFLWNYLKKITK</sequence>
<keyword evidence="1" id="KW-0812">Transmembrane</keyword>
<gene>
    <name evidence="2" type="ORF">HMPREF0202_01720</name>
</gene>
<evidence type="ECO:0000313" key="2">
    <source>
        <dbReference type="EMBL" id="ERT68331.1"/>
    </source>
</evidence>
<dbReference type="RefSeq" id="WP_023051256.1">
    <property type="nucleotide sequence ID" value="NZ_CP173062.2"/>
</dbReference>
<comment type="caution">
    <text evidence="2">The sequence shown here is derived from an EMBL/GenBank/DDBJ whole genome shotgun (WGS) entry which is preliminary data.</text>
</comment>
<dbReference type="Proteomes" id="UP000017081">
    <property type="component" value="Unassembled WGS sequence"/>
</dbReference>
<keyword evidence="1" id="KW-0472">Membrane</keyword>
<feature type="transmembrane region" description="Helical" evidence="1">
    <location>
        <begin position="44"/>
        <end position="68"/>
    </location>
</feature>
<reference evidence="2 3" key="1">
    <citation type="submission" date="2013-08" db="EMBL/GenBank/DDBJ databases">
        <authorList>
            <person name="Weinstock G."/>
            <person name="Sodergren E."/>
            <person name="Wylie T."/>
            <person name="Fulton L."/>
            <person name="Fulton R."/>
            <person name="Fronick C."/>
            <person name="O'Laughlin M."/>
            <person name="Godfrey J."/>
            <person name="Miner T."/>
            <person name="Herter B."/>
            <person name="Appelbaum E."/>
            <person name="Cordes M."/>
            <person name="Lek S."/>
            <person name="Wollam A."/>
            <person name="Pepin K.H."/>
            <person name="Palsikar V.B."/>
            <person name="Mitreva M."/>
            <person name="Wilson R.K."/>
        </authorList>
    </citation>
    <scope>NUCLEOTIDE SEQUENCE [LARGE SCALE GENOMIC DNA]</scope>
    <source>
        <strain evidence="2 3">ATCC BAA-474</strain>
    </source>
</reference>
<organism evidence="2 3">
    <name type="scientific">Cetobacterium somerae ATCC BAA-474</name>
    <dbReference type="NCBI Taxonomy" id="1319815"/>
    <lineage>
        <taxon>Bacteria</taxon>
        <taxon>Fusobacteriati</taxon>
        <taxon>Fusobacteriota</taxon>
        <taxon>Fusobacteriia</taxon>
        <taxon>Fusobacteriales</taxon>
        <taxon>Fusobacteriaceae</taxon>
        <taxon>Cetobacterium</taxon>
    </lineage>
</organism>
<evidence type="ECO:0000313" key="3">
    <source>
        <dbReference type="Proteomes" id="UP000017081"/>
    </source>
</evidence>
<evidence type="ECO:0000256" key="1">
    <source>
        <dbReference type="SAM" id="Phobius"/>
    </source>
</evidence>
<keyword evidence="3" id="KW-1185">Reference proteome</keyword>
<dbReference type="HOGENOM" id="CLU_2647893_0_0_0"/>
<dbReference type="AlphaFoldDB" id="U7VA10"/>
<dbReference type="STRING" id="1319815.HMPREF0202_01720"/>
<accession>U7VA10</accession>
<name>U7VA10_9FUSO</name>